<dbReference type="InterPro" id="IPR024529">
    <property type="entry name" value="ECF_trnsprt_substrate-spec"/>
</dbReference>
<evidence type="ECO:0000313" key="11">
    <source>
        <dbReference type="Proteomes" id="UP000075455"/>
    </source>
</evidence>
<keyword evidence="3 8" id="KW-0813">Transport</keyword>
<feature type="transmembrane region" description="Helical" evidence="9">
    <location>
        <begin position="112"/>
        <end position="132"/>
    </location>
</feature>
<proteinExistence type="inferred from homology"/>
<reference evidence="10 11" key="1">
    <citation type="submission" date="2016-01" db="EMBL/GenBank/DDBJ databases">
        <title>Draft Genome Sequences of Seven Thermophilic Sporeformers Isolated from Foods.</title>
        <authorList>
            <person name="Berendsen E.M."/>
            <person name="Wells-Bennik M.H."/>
            <person name="Krawcyk A.O."/>
            <person name="De Jong A."/>
            <person name="Holsappel S."/>
            <person name="Eijlander R.T."/>
            <person name="Kuipers O.P."/>
        </authorList>
    </citation>
    <scope>NUCLEOTIDE SEQUENCE [LARGE SCALE GENOMIC DNA]</scope>
    <source>
        <strain evidence="10 11">B4119</strain>
    </source>
</reference>
<evidence type="ECO:0000256" key="2">
    <source>
        <dbReference type="ARBA" id="ARBA00005540"/>
    </source>
</evidence>
<dbReference type="RefSeq" id="WP_061579193.1">
    <property type="nucleotide sequence ID" value="NZ_AP025623.1"/>
</dbReference>
<keyword evidence="6 9" id="KW-1133">Transmembrane helix</keyword>
<protein>
    <recommendedName>
        <fullName evidence="8">Riboflavin transporter</fullName>
    </recommendedName>
</protein>
<evidence type="ECO:0000256" key="5">
    <source>
        <dbReference type="ARBA" id="ARBA00022692"/>
    </source>
</evidence>
<comment type="function">
    <text evidence="8">Probably a riboflavin-binding protein that interacts with the energy-coupling factor (ECF) ABC-transporter complex.</text>
</comment>
<comment type="caution">
    <text evidence="10">The sequence shown here is derived from an EMBL/GenBank/DDBJ whole genome shotgun (WGS) entry which is preliminary data.</text>
</comment>
<keyword evidence="5 9" id="KW-0812">Transmembrane</keyword>
<evidence type="ECO:0000256" key="8">
    <source>
        <dbReference type="PIRNR" id="PIRNR037778"/>
    </source>
</evidence>
<evidence type="ECO:0000256" key="6">
    <source>
        <dbReference type="ARBA" id="ARBA00022989"/>
    </source>
</evidence>
<feature type="transmembrane region" description="Helical" evidence="9">
    <location>
        <begin position="152"/>
        <end position="177"/>
    </location>
</feature>
<evidence type="ECO:0000256" key="7">
    <source>
        <dbReference type="ARBA" id="ARBA00023136"/>
    </source>
</evidence>
<dbReference type="AlphaFoldDB" id="A0A150LWV2"/>
<dbReference type="PANTHER" id="PTHR38438">
    <property type="entry name" value="RIBOFLAVIN TRANSPORTER RIBU"/>
    <property type="match status" value="1"/>
</dbReference>
<comment type="similarity">
    <text evidence="2 8">Belongs to the prokaryotic riboflavin transporter (P-RFT) (TC 2.A.87) family.</text>
</comment>
<dbReference type="Gene3D" id="1.10.1760.20">
    <property type="match status" value="1"/>
</dbReference>
<dbReference type="PIRSF" id="PIRSF037778">
    <property type="entry name" value="UCP037778_transp_RibU"/>
    <property type="match status" value="1"/>
</dbReference>
<dbReference type="Pfam" id="PF12822">
    <property type="entry name" value="ECF_trnsprt"/>
    <property type="match status" value="1"/>
</dbReference>
<keyword evidence="7 8" id="KW-0472">Membrane</keyword>
<dbReference type="Proteomes" id="UP000075455">
    <property type="component" value="Unassembled WGS sequence"/>
</dbReference>
<dbReference type="EMBL" id="LQYS01000032">
    <property type="protein sequence ID" value="KYD16399.1"/>
    <property type="molecule type" value="Genomic_DNA"/>
</dbReference>
<evidence type="ECO:0000313" key="10">
    <source>
        <dbReference type="EMBL" id="KYD16399.1"/>
    </source>
</evidence>
<evidence type="ECO:0000256" key="3">
    <source>
        <dbReference type="ARBA" id="ARBA00022448"/>
    </source>
</evidence>
<evidence type="ECO:0000256" key="9">
    <source>
        <dbReference type="SAM" id="Phobius"/>
    </source>
</evidence>
<dbReference type="InterPro" id="IPR025720">
    <property type="entry name" value="RibU"/>
</dbReference>
<dbReference type="PATRIC" id="fig|81408.3.peg.2924"/>
<dbReference type="STRING" id="81408.B4119_1812"/>
<keyword evidence="4 8" id="KW-1003">Cell membrane</keyword>
<accession>A0A150LWV2</accession>
<gene>
    <name evidence="10" type="ORF">B4119_1812</name>
</gene>
<dbReference type="PANTHER" id="PTHR38438:SF1">
    <property type="entry name" value="RIBOFLAVIN TRANSPORTER RIBU"/>
    <property type="match status" value="1"/>
</dbReference>
<organism evidence="10 11">
    <name type="scientific">Saccharococcus caldoxylosilyticus</name>
    <dbReference type="NCBI Taxonomy" id="81408"/>
    <lineage>
        <taxon>Bacteria</taxon>
        <taxon>Bacillati</taxon>
        <taxon>Bacillota</taxon>
        <taxon>Bacilli</taxon>
        <taxon>Bacillales</taxon>
        <taxon>Anoxybacillaceae</taxon>
        <taxon>Saccharococcus</taxon>
    </lineage>
</organism>
<sequence length="193" mass="21035">MRKMNVRALVLIGVFSAISYLLMLLNFPLPPFPNFLLVDFSDVPALIAALLYGPLAGVLVELLKNVLNYFMVGSPTSVPVGHIANFMAGITFILPTYYVYHKTKSKKGMLAGLATGTAVMALMMSVLNYYVFLPAYTIFLGAPAMSAPETKALVVSAILPFNAVKGVMITIVFMLLFARLSPWLQKQTAVNHV</sequence>
<dbReference type="eggNOG" id="COG3601">
    <property type="taxonomic scope" value="Bacteria"/>
</dbReference>
<evidence type="ECO:0000256" key="4">
    <source>
        <dbReference type="ARBA" id="ARBA00022475"/>
    </source>
</evidence>
<feature type="transmembrane region" description="Helical" evidence="9">
    <location>
        <begin position="37"/>
        <end position="60"/>
    </location>
</feature>
<dbReference type="GO" id="GO:0032217">
    <property type="term" value="F:riboflavin transmembrane transporter activity"/>
    <property type="evidence" value="ECO:0007669"/>
    <property type="project" value="UniProtKB-UniRule"/>
</dbReference>
<feature type="transmembrane region" description="Helical" evidence="9">
    <location>
        <begin position="6"/>
        <end position="25"/>
    </location>
</feature>
<name>A0A150LWV2_9BACL</name>
<feature type="transmembrane region" description="Helical" evidence="9">
    <location>
        <begin position="80"/>
        <end position="100"/>
    </location>
</feature>
<comment type="subcellular location">
    <subcellularLocation>
        <location evidence="1">Cell membrane</location>
        <topology evidence="1">Multi-pass membrane protein</topology>
    </subcellularLocation>
</comment>
<dbReference type="GO" id="GO:0005886">
    <property type="term" value="C:plasma membrane"/>
    <property type="evidence" value="ECO:0007669"/>
    <property type="project" value="UniProtKB-SubCell"/>
</dbReference>
<evidence type="ECO:0000256" key="1">
    <source>
        <dbReference type="ARBA" id="ARBA00004651"/>
    </source>
</evidence>